<reference evidence="1" key="1">
    <citation type="submission" date="2022-11" db="EMBL/GenBank/DDBJ databases">
        <title>Genome Sequence of Boeremia exigua.</title>
        <authorList>
            <person name="Buettner E."/>
        </authorList>
    </citation>
    <scope>NUCLEOTIDE SEQUENCE</scope>
    <source>
        <strain evidence="1">CU02</strain>
    </source>
</reference>
<name>A0ACC2IUJ3_9PLEO</name>
<dbReference type="Proteomes" id="UP001153331">
    <property type="component" value="Unassembled WGS sequence"/>
</dbReference>
<organism evidence="1 2">
    <name type="scientific">Boeremia exigua</name>
    <dbReference type="NCBI Taxonomy" id="749465"/>
    <lineage>
        <taxon>Eukaryota</taxon>
        <taxon>Fungi</taxon>
        <taxon>Dikarya</taxon>
        <taxon>Ascomycota</taxon>
        <taxon>Pezizomycotina</taxon>
        <taxon>Dothideomycetes</taxon>
        <taxon>Pleosporomycetidae</taxon>
        <taxon>Pleosporales</taxon>
        <taxon>Pleosporineae</taxon>
        <taxon>Didymellaceae</taxon>
        <taxon>Boeremia</taxon>
    </lineage>
</organism>
<sequence length="490" mass="53607">MAGSLQETKELSVGQIDLERPCSTDIDGHSESQLLRKQDLRVLPMVFLMYFFTFLDRTNLGNARIAGMEKDLGLGTYGFNIGACLYYLIYFFADIPAALCVKKFGFIVIPLSCIAFGAVTIGTAFIHNSASFYAIRLLLGLTESFQFPGLNYVISRYYRRHEVTLRISFFMLGSAGLAGGFGGLLASGLLALKTVGSVKSWRVIFLVEGIITVGVGFISLWLFPADPSRTRIFNDKERALAMKRIFKDQPAIQEHKEKITWALVKRGIFNVNVMVGAWIYTCDQITVQGLSIFTATILRLNFPERSLIQIQLLSAAPPMVGMVFSLGVAYITMKTRKHGIATAGCACLCVLGYSIWLGSSNPQARFAAIFFNTAGGYGFGVLIVGWTLSNAAPDTVKNVANAAVSGLANIGSIVATWSYINTDAKNGYRIGNSLNTATAITVIVAALGLLAYQVRENKKRAAGGRDYRLQRSEAEVASLGHLHPKFRYIH</sequence>
<protein>
    <submittedName>
        <fullName evidence="1">Uncharacterized protein</fullName>
    </submittedName>
</protein>
<comment type="caution">
    <text evidence="1">The sequence shown here is derived from an EMBL/GenBank/DDBJ whole genome shotgun (WGS) entry which is preliminary data.</text>
</comment>
<proteinExistence type="predicted"/>
<dbReference type="EMBL" id="JAPHNI010000007">
    <property type="protein sequence ID" value="KAJ8118875.1"/>
    <property type="molecule type" value="Genomic_DNA"/>
</dbReference>
<evidence type="ECO:0000313" key="1">
    <source>
        <dbReference type="EMBL" id="KAJ8118875.1"/>
    </source>
</evidence>
<evidence type="ECO:0000313" key="2">
    <source>
        <dbReference type="Proteomes" id="UP001153331"/>
    </source>
</evidence>
<gene>
    <name evidence="1" type="ORF">OPT61_g219</name>
</gene>
<accession>A0ACC2IUJ3</accession>
<keyword evidence="2" id="KW-1185">Reference proteome</keyword>